<dbReference type="Pfam" id="PF00106">
    <property type="entry name" value="adh_short"/>
    <property type="match status" value="1"/>
</dbReference>
<sequence>MSKRIVITGASRGIGYEMIQLFANAGHQVIALSRKIDAIQALDNTSIQAIATDLSAQSSIEETAKIILTKWNRIDVVIHNAGMLVNKPFQELTPEDFQQCYAVNVFGVASLTQALLPAFTKDSHVVAISSMGGIQGSAKFPGLAAYSSAKGAVITLFELLAEEYKESGPSFNTLALGAVQTEMLEEAFPGYQAPLTAPEMASYIMNFALTGNKFYNGKVLQVSASTP</sequence>
<proteinExistence type="inferred from homology"/>
<accession>A0A1Z8B5N4</accession>
<dbReference type="PANTHER" id="PTHR42901:SF1">
    <property type="entry name" value="ALCOHOL DEHYDROGENASE"/>
    <property type="match status" value="1"/>
</dbReference>
<dbReference type="InterPro" id="IPR036291">
    <property type="entry name" value="NAD(P)-bd_dom_sf"/>
</dbReference>
<name>A0A1Z8B5N4_9FLAO</name>
<keyword evidence="2" id="KW-0560">Oxidoreductase</keyword>
<evidence type="ECO:0000313" key="5">
    <source>
        <dbReference type="EMBL" id="OUS17906.1"/>
    </source>
</evidence>
<comment type="similarity">
    <text evidence="1 3">Belongs to the short-chain dehydrogenases/reductases (SDR) family.</text>
</comment>
<evidence type="ECO:0000256" key="1">
    <source>
        <dbReference type="ARBA" id="ARBA00006484"/>
    </source>
</evidence>
<dbReference type="RefSeq" id="WP_303686208.1">
    <property type="nucleotide sequence ID" value="NZ_CAJXYO010000020.1"/>
</dbReference>
<dbReference type="InterPro" id="IPR002347">
    <property type="entry name" value="SDR_fam"/>
</dbReference>
<feature type="domain" description="Ketoreductase" evidence="4">
    <location>
        <begin position="3"/>
        <end position="163"/>
    </location>
</feature>
<comment type="caution">
    <text evidence="5">The sequence shown here is derived from an EMBL/GenBank/DDBJ whole genome shotgun (WGS) entry which is preliminary data.</text>
</comment>
<dbReference type="PANTHER" id="PTHR42901">
    <property type="entry name" value="ALCOHOL DEHYDROGENASE"/>
    <property type="match status" value="1"/>
</dbReference>
<dbReference type="Gene3D" id="3.40.50.720">
    <property type="entry name" value="NAD(P)-binding Rossmann-like Domain"/>
    <property type="match status" value="1"/>
</dbReference>
<dbReference type="PRINTS" id="PR00081">
    <property type="entry name" value="GDHRDH"/>
</dbReference>
<evidence type="ECO:0000259" key="4">
    <source>
        <dbReference type="SMART" id="SM00822"/>
    </source>
</evidence>
<evidence type="ECO:0000256" key="3">
    <source>
        <dbReference type="RuleBase" id="RU000363"/>
    </source>
</evidence>
<dbReference type="CDD" id="cd05233">
    <property type="entry name" value="SDR_c"/>
    <property type="match status" value="1"/>
</dbReference>
<dbReference type="SUPFAM" id="SSF51735">
    <property type="entry name" value="NAD(P)-binding Rossmann-fold domains"/>
    <property type="match status" value="1"/>
</dbReference>
<dbReference type="SMART" id="SM00822">
    <property type="entry name" value="PKS_KR"/>
    <property type="match status" value="1"/>
</dbReference>
<dbReference type="GO" id="GO:0016491">
    <property type="term" value="F:oxidoreductase activity"/>
    <property type="evidence" value="ECO:0007669"/>
    <property type="project" value="UniProtKB-KW"/>
</dbReference>
<dbReference type="AlphaFoldDB" id="A0A1Z8B5N4"/>
<dbReference type="EMBL" id="MAAX01000074">
    <property type="protein sequence ID" value="OUS17906.1"/>
    <property type="molecule type" value="Genomic_DNA"/>
</dbReference>
<dbReference type="InterPro" id="IPR057326">
    <property type="entry name" value="KR_dom"/>
</dbReference>
<reference evidence="6" key="1">
    <citation type="journal article" date="2017" name="Proc. Natl. Acad. Sci. U.S.A.">
        <title>Simulation of Deepwater Horizon oil plume reveals substrate specialization within a complex community of hydrocarbon-degraders.</title>
        <authorList>
            <person name="Hu P."/>
            <person name="Dubinsky E.A."/>
            <person name="Probst A.J."/>
            <person name="Wang J."/>
            <person name="Sieber C.M.K."/>
            <person name="Tom L.M."/>
            <person name="Gardinali P."/>
            <person name="Banfield J.F."/>
            <person name="Atlas R.M."/>
            <person name="Andersen G.L."/>
        </authorList>
    </citation>
    <scope>NUCLEOTIDE SEQUENCE [LARGE SCALE GENOMIC DNA]</scope>
</reference>
<protein>
    <submittedName>
        <fullName evidence="5">Short-chain dehydrogenase</fullName>
    </submittedName>
</protein>
<dbReference type="PRINTS" id="PR00080">
    <property type="entry name" value="SDRFAMILY"/>
</dbReference>
<evidence type="ECO:0000256" key="2">
    <source>
        <dbReference type="ARBA" id="ARBA00023002"/>
    </source>
</evidence>
<dbReference type="Proteomes" id="UP000196102">
    <property type="component" value="Unassembled WGS sequence"/>
</dbReference>
<gene>
    <name evidence="5" type="ORF">A9Q93_04580</name>
</gene>
<evidence type="ECO:0000313" key="6">
    <source>
        <dbReference type="Proteomes" id="UP000196102"/>
    </source>
</evidence>
<organism evidence="5 6">
    <name type="scientific">Nonlabens dokdonensis</name>
    <dbReference type="NCBI Taxonomy" id="328515"/>
    <lineage>
        <taxon>Bacteria</taxon>
        <taxon>Pseudomonadati</taxon>
        <taxon>Bacteroidota</taxon>
        <taxon>Flavobacteriia</taxon>
        <taxon>Flavobacteriales</taxon>
        <taxon>Flavobacteriaceae</taxon>
        <taxon>Nonlabens</taxon>
    </lineage>
</organism>